<dbReference type="Proteomes" id="UP000314294">
    <property type="component" value="Unassembled WGS sequence"/>
</dbReference>
<organism evidence="2 3">
    <name type="scientific">Liparis tanakae</name>
    <name type="common">Tanaka's snailfish</name>
    <dbReference type="NCBI Taxonomy" id="230148"/>
    <lineage>
        <taxon>Eukaryota</taxon>
        <taxon>Metazoa</taxon>
        <taxon>Chordata</taxon>
        <taxon>Craniata</taxon>
        <taxon>Vertebrata</taxon>
        <taxon>Euteleostomi</taxon>
        <taxon>Actinopterygii</taxon>
        <taxon>Neopterygii</taxon>
        <taxon>Teleostei</taxon>
        <taxon>Neoteleostei</taxon>
        <taxon>Acanthomorphata</taxon>
        <taxon>Eupercaria</taxon>
        <taxon>Perciformes</taxon>
        <taxon>Cottioidei</taxon>
        <taxon>Cottales</taxon>
        <taxon>Liparidae</taxon>
        <taxon>Liparis</taxon>
    </lineage>
</organism>
<evidence type="ECO:0000256" key="1">
    <source>
        <dbReference type="SAM" id="MobiDB-lite"/>
    </source>
</evidence>
<reference evidence="2 3" key="1">
    <citation type="submission" date="2019-03" db="EMBL/GenBank/DDBJ databases">
        <title>First draft genome of Liparis tanakae, snailfish: a comprehensive survey of snailfish specific genes.</title>
        <authorList>
            <person name="Kim W."/>
            <person name="Song I."/>
            <person name="Jeong J.-H."/>
            <person name="Kim D."/>
            <person name="Kim S."/>
            <person name="Ryu S."/>
            <person name="Song J.Y."/>
            <person name="Lee S.K."/>
        </authorList>
    </citation>
    <scope>NUCLEOTIDE SEQUENCE [LARGE SCALE GENOMIC DNA]</scope>
    <source>
        <tissue evidence="2">Muscle</tissue>
    </source>
</reference>
<feature type="compositionally biased region" description="Basic and acidic residues" evidence="1">
    <location>
        <begin position="178"/>
        <end position="205"/>
    </location>
</feature>
<evidence type="ECO:0000313" key="3">
    <source>
        <dbReference type="Proteomes" id="UP000314294"/>
    </source>
</evidence>
<accession>A0A4Z2H4D3</accession>
<dbReference type="EMBL" id="SRLO01000333">
    <property type="protein sequence ID" value="TNN60481.1"/>
    <property type="molecule type" value="Genomic_DNA"/>
</dbReference>
<dbReference type="AlphaFoldDB" id="A0A4Z2H4D3"/>
<protein>
    <submittedName>
        <fullName evidence="2">Uncharacterized protein</fullName>
    </submittedName>
</protein>
<name>A0A4Z2H4D3_9TELE</name>
<comment type="caution">
    <text evidence="2">The sequence shown here is derived from an EMBL/GenBank/DDBJ whole genome shotgun (WGS) entry which is preliminary data.</text>
</comment>
<proteinExistence type="predicted"/>
<gene>
    <name evidence="2" type="ORF">EYF80_029332</name>
</gene>
<sequence>MNINVFNTAERGIVVDVDVVQPAQVLEAGQLLVLRGRLGQQLPPLPLLHVPAEQEVSKVLRQEVTRGDLCSAYLVGELGHVVLQPALVVERGEQLGAPLAVLHLQAVVALLLGPRGPLLLQGGQLGHVAAQVDVQQRHQLLAEGAAQLRVGVRVNRAQDNLVLAGDDGADAGAARRWRREEPELHAEDTPPHLSEEDVGGREAGRDGGAAPLQRDADGPVHQLAALGVVVLQHHRRLKLLGVFAQQQARRHDGGAHRGVAEAVQQTHLTGEKIHSYPINHSHTDVPRQSVLETLL</sequence>
<keyword evidence="3" id="KW-1185">Reference proteome</keyword>
<evidence type="ECO:0000313" key="2">
    <source>
        <dbReference type="EMBL" id="TNN60481.1"/>
    </source>
</evidence>
<feature type="region of interest" description="Disordered" evidence="1">
    <location>
        <begin position="173"/>
        <end position="215"/>
    </location>
</feature>